<comment type="caution">
    <text evidence="2">The sequence shown here is derived from an EMBL/GenBank/DDBJ whole genome shotgun (WGS) entry which is preliminary data.</text>
</comment>
<evidence type="ECO:0000313" key="2">
    <source>
        <dbReference type="EMBL" id="GMH14564.1"/>
    </source>
</evidence>
<keyword evidence="3" id="KW-1185">Reference proteome</keyword>
<proteinExistence type="predicted"/>
<dbReference type="AlphaFoldDB" id="A0AAD3XS21"/>
<reference evidence="2" key="1">
    <citation type="submission" date="2023-05" db="EMBL/GenBank/DDBJ databases">
        <title>Nepenthes gracilis genome sequencing.</title>
        <authorList>
            <person name="Fukushima K."/>
        </authorList>
    </citation>
    <scope>NUCLEOTIDE SEQUENCE</scope>
    <source>
        <strain evidence="2">SING2019-196</strain>
    </source>
</reference>
<accession>A0AAD3XS21</accession>
<protein>
    <submittedName>
        <fullName evidence="2">Uncharacterized protein</fullName>
    </submittedName>
</protein>
<name>A0AAD3XS21_NEPGR</name>
<evidence type="ECO:0000313" key="3">
    <source>
        <dbReference type="Proteomes" id="UP001279734"/>
    </source>
</evidence>
<gene>
    <name evidence="2" type="ORF">Nepgr_016405</name>
</gene>
<feature type="compositionally biased region" description="Basic and acidic residues" evidence="1">
    <location>
        <begin position="17"/>
        <end position="32"/>
    </location>
</feature>
<dbReference type="Proteomes" id="UP001279734">
    <property type="component" value="Unassembled WGS sequence"/>
</dbReference>
<feature type="region of interest" description="Disordered" evidence="1">
    <location>
        <begin position="1"/>
        <end position="34"/>
    </location>
</feature>
<organism evidence="2 3">
    <name type="scientific">Nepenthes gracilis</name>
    <name type="common">Slender pitcher plant</name>
    <dbReference type="NCBI Taxonomy" id="150966"/>
    <lineage>
        <taxon>Eukaryota</taxon>
        <taxon>Viridiplantae</taxon>
        <taxon>Streptophyta</taxon>
        <taxon>Embryophyta</taxon>
        <taxon>Tracheophyta</taxon>
        <taxon>Spermatophyta</taxon>
        <taxon>Magnoliopsida</taxon>
        <taxon>eudicotyledons</taxon>
        <taxon>Gunneridae</taxon>
        <taxon>Pentapetalae</taxon>
        <taxon>Caryophyllales</taxon>
        <taxon>Nepenthaceae</taxon>
        <taxon>Nepenthes</taxon>
    </lineage>
</organism>
<dbReference type="EMBL" id="BSYO01000014">
    <property type="protein sequence ID" value="GMH14564.1"/>
    <property type="molecule type" value="Genomic_DNA"/>
</dbReference>
<sequence length="117" mass="12614">MEGGPTKEAGIRCNAQDAKKSPSGPREEDRGILCKGGKGRVAGEVVEADGESVCKETGDEVEPWGRDGLTAILEEQATPASAPSVRRRPILQPENTIKCTSTLPRVHNRWNELLHNA</sequence>
<evidence type="ECO:0000256" key="1">
    <source>
        <dbReference type="SAM" id="MobiDB-lite"/>
    </source>
</evidence>